<gene>
    <name evidence="10" type="ORF">ABID29_002241</name>
</gene>
<dbReference type="PANTHER" id="PTHR24221:SF654">
    <property type="entry name" value="ATP-BINDING CASSETTE SUB-FAMILY B MEMBER 6"/>
    <property type="match status" value="1"/>
</dbReference>
<dbReference type="EMBL" id="JBEPLO010000033">
    <property type="protein sequence ID" value="MET3559092.1"/>
    <property type="molecule type" value="Genomic_DNA"/>
</dbReference>
<dbReference type="CDD" id="cd03228">
    <property type="entry name" value="ABCC_MRP_Like"/>
    <property type="match status" value="1"/>
</dbReference>
<keyword evidence="3" id="KW-0547">Nucleotide-binding</keyword>
<dbReference type="SMART" id="SM00382">
    <property type="entry name" value="AAA"/>
    <property type="match status" value="1"/>
</dbReference>
<evidence type="ECO:0000256" key="3">
    <source>
        <dbReference type="ARBA" id="ARBA00022741"/>
    </source>
</evidence>
<evidence type="ECO:0000256" key="5">
    <source>
        <dbReference type="ARBA" id="ARBA00022989"/>
    </source>
</evidence>
<keyword evidence="6 7" id="KW-0472">Membrane</keyword>
<feature type="domain" description="ABC transporter" evidence="8">
    <location>
        <begin position="324"/>
        <end position="528"/>
    </location>
</feature>
<dbReference type="Pfam" id="PF00005">
    <property type="entry name" value="ABC_tran"/>
    <property type="match status" value="1"/>
</dbReference>
<feature type="domain" description="ABC transmembrane type-1" evidence="9">
    <location>
        <begin position="77"/>
        <end position="296"/>
    </location>
</feature>
<evidence type="ECO:0000259" key="9">
    <source>
        <dbReference type="PROSITE" id="PS50929"/>
    </source>
</evidence>
<evidence type="ECO:0000256" key="7">
    <source>
        <dbReference type="SAM" id="Phobius"/>
    </source>
</evidence>
<comment type="caution">
    <text evidence="10">The sequence shown here is derived from an EMBL/GenBank/DDBJ whole genome shotgun (WGS) entry which is preliminary data.</text>
</comment>
<name>A0ABV2FKM4_9STRE</name>
<dbReference type="PROSITE" id="PS50929">
    <property type="entry name" value="ABC_TM1F"/>
    <property type="match status" value="1"/>
</dbReference>
<dbReference type="Gene3D" id="1.20.1560.10">
    <property type="entry name" value="ABC transporter type 1, transmembrane domain"/>
    <property type="match status" value="1"/>
</dbReference>
<evidence type="ECO:0000256" key="1">
    <source>
        <dbReference type="ARBA" id="ARBA00004651"/>
    </source>
</evidence>
<dbReference type="InterPro" id="IPR036640">
    <property type="entry name" value="ABC1_TM_sf"/>
</dbReference>
<dbReference type="InterPro" id="IPR003439">
    <property type="entry name" value="ABC_transporter-like_ATP-bd"/>
</dbReference>
<keyword evidence="11" id="KW-1185">Reference proteome</keyword>
<keyword evidence="5 7" id="KW-1133">Transmembrane helix</keyword>
<dbReference type="SUPFAM" id="SSF90123">
    <property type="entry name" value="ABC transporter transmembrane region"/>
    <property type="match status" value="1"/>
</dbReference>
<accession>A0ABV2FKM4</accession>
<dbReference type="Proteomes" id="UP001549122">
    <property type="component" value="Unassembled WGS sequence"/>
</dbReference>
<evidence type="ECO:0000256" key="4">
    <source>
        <dbReference type="ARBA" id="ARBA00022840"/>
    </source>
</evidence>
<dbReference type="GO" id="GO:0005524">
    <property type="term" value="F:ATP binding"/>
    <property type="evidence" value="ECO:0007669"/>
    <property type="project" value="UniProtKB-KW"/>
</dbReference>
<reference evidence="10 11" key="1">
    <citation type="submission" date="2024-06" db="EMBL/GenBank/DDBJ databases">
        <title>Genomic Encyclopedia of Type Strains, Phase IV (KMG-IV): sequencing the most valuable type-strain genomes for metagenomic binning, comparative biology and taxonomic classification.</title>
        <authorList>
            <person name="Goeker M."/>
        </authorList>
    </citation>
    <scope>NUCLEOTIDE SEQUENCE [LARGE SCALE GENOMIC DNA]</scope>
    <source>
        <strain evidence="10 11">DSM 28303</strain>
    </source>
</reference>
<proteinExistence type="predicted"/>
<sequence>MSLTYYILRCRKQAALVLFWIIVNSLCLLGNGLASAQALTSLVPLDVQTFLFWCGIQLGVNLIWILQIKAITPAKEKAMQEMNQLMRSDITRRLAQTNLTQFRKQSQETYTSWLTYDIETINDMGFEVLELMLSQAFNILLGITTLVIYHSSFLLTLAIFASLMALAPKLFSAKLNQAALAFTQKNEALIHEISNRLGGFRLLLNANRLDHLETKILDSADNYAHSKIAYAKTFGNMMATQNGISFISQIAIIAQAGFLYSLKLVPLGSVSSSPYFASIVFPSLTGFFANYAELKNCRAIFDKWQSLELVSESSSETAHFHQDLTLQGASITWNDQTSLSLPDLTIAHGQKLAIIGPSGSGKSSLFAALLKEKPLQDGQIQLDRIDYQNLSASSLQELISIVPQEAYLFEDSLRYNLTLGASRTDQELLDTLAQLGLADWFKQQDQVLDSWIDPKTLSGGQAQRLCLARAILADKPILLLDEATSALEPKLRQKIENALLAMDKTLVMISHHLSPETRAQCDQVIAFPPSMT</sequence>
<feature type="transmembrane region" description="Helical" evidence="7">
    <location>
        <begin position="50"/>
        <end position="72"/>
    </location>
</feature>
<dbReference type="Gene3D" id="3.40.50.300">
    <property type="entry name" value="P-loop containing nucleotide triphosphate hydrolases"/>
    <property type="match status" value="1"/>
</dbReference>
<feature type="transmembrane region" description="Helical" evidence="7">
    <location>
        <begin position="139"/>
        <end position="167"/>
    </location>
</feature>
<keyword evidence="2 7" id="KW-0812">Transmembrane</keyword>
<dbReference type="PANTHER" id="PTHR24221">
    <property type="entry name" value="ATP-BINDING CASSETTE SUB-FAMILY B"/>
    <property type="match status" value="1"/>
</dbReference>
<evidence type="ECO:0000256" key="2">
    <source>
        <dbReference type="ARBA" id="ARBA00022692"/>
    </source>
</evidence>
<dbReference type="InterPro" id="IPR027417">
    <property type="entry name" value="P-loop_NTPase"/>
</dbReference>
<dbReference type="InterPro" id="IPR011527">
    <property type="entry name" value="ABC1_TM_dom"/>
</dbReference>
<protein>
    <submittedName>
        <fullName evidence="10">ATP-binding cassette subfamily B protein</fullName>
    </submittedName>
</protein>
<evidence type="ECO:0000259" key="8">
    <source>
        <dbReference type="PROSITE" id="PS50893"/>
    </source>
</evidence>
<dbReference type="PROSITE" id="PS00211">
    <property type="entry name" value="ABC_TRANSPORTER_1"/>
    <property type="match status" value="1"/>
</dbReference>
<comment type="subcellular location">
    <subcellularLocation>
        <location evidence="1">Cell membrane</location>
        <topology evidence="1">Multi-pass membrane protein</topology>
    </subcellularLocation>
</comment>
<dbReference type="Pfam" id="PF00664">
    <property type="entry name" value="ABC_membrane"/>
    <property type="match status" value="1"/>
</dbReference>
<evidence type="ECO:0000256" key="6">
    <source>
        <dbReference type="ARBA" id="ARBA00023136"/>
    </source>
</evidence>
<dbReference type="InterPro" id="IPR039421">
    <property type="entry name" value="Type_1_exporter"/>
</dbReference>
<dbReference type="SUPFAM" id="SSF52540">
    <property type="entry name" value="P-loop containing nucleoside triphosphate hydrolases"/>
    <property type="match status" value="1"/>
</dbReference>
<evidence type="ECO:0000313" key="10">
    <source>
        <dbReference type="EMBL" id="MET3559092.1"/>
    </source>
</evidence>
<dbReference type="RefSeq" id="WP_354366181.1">
    <property type="nucleotide sequence ID" value="NZ_JBEPLO010000033.1"/>
</dbReference>
<dbReference type="InterPro" id="IPR017871">
    <property type="entry name" value="ABC_transporter-like_CS"/>
</dbReference>
<dbReference type="PROSITE" id="PS50893">
    <property type="entry name" value="ABC_TRANSPORTER_2"/>
    <property type="match status" value="1"/>
</dbReference>
<keyword evidence="4 10" id="KW-0067">ATP-binding</keyword>
<evidence type="ECO:0000313" key="11">
    <source>
        <dbReference type="Proteomes" id="UP001549122"/>
    </source>
</evidence>
<organism evidence="10 11">
    <name type="scientific">Streptococcus rupicaprae</name>
    <dbReference type="NCBI Taxonomy" id="759619"/>
    <lineage>
        <taxon>Bacteria</taxon>
        <taxon>Bacillati</taxon>
        <taxon>Bacillota</taxon>
        <taxon>Bacilli</taxon>
        <taxon>Lactobacillales</taxon>
        <taxon>Streptococcaceae</taxon>
        <taxon>Streptococcus</taxon>
    </lineage>
</organism>
<dbReference type="InterPro" id="IPR003593">
    <property type="entry name" value="AAA+_ATPase"/>
</dbReference>